<gene>
    <name evidence="5" type="ORF">C7Y47_22170</name>
</gene>
<dbReference type="RefSeq" id="WP_142510720.1">
    <property type="nucleotide sequence ID" value="NZ_SADV01000031.1"/>
</dbReference>
<dbReference type="InterPro" id="IPR045455">
    <property type="entry name" value="NrS-1_pol-like_helicase"/>
</dbReference>
<dbReference type="GO" id="GO:0005524">
    <property type="term" value="F:ATP binding"/>
    <property type="evidence" value="ECO:0007669"/>
    <property type="project" value="UniProtKB-KW"/>
</dbReference>
<feature type="domain" description="SF3 helicase" evidence="4">
    <location>
        <begin position="492"/>
        <end position="651"/>
    </location>
</feature>
<dbReference type="Pfam" id="PF22763">
    <property type="entry name" value="NrS1-1_pol-like_HBD"/>
    <property type="match status" value="1"/>
</dbReference>
<dbReference type="InterPro" id="IPR051620">
    <property type="entry name" value="ORF904-like_C"/>
</dbReference>
<dbReference type="PANTHER" id="PTHR35372:SF2">
    <property type="entry name" value="SF3 HELICASE DOMAIN-CONTAINING PROTEIN"/>
    <property type="match status" value="1"/>
</dbReference>
<dbReference type="GO" id="GO:0016787">
    <property type="term" value="F:hydrolase activity"/>
    <property type="evidence" value="ECO:0007669"/>
    <property type="project" value="UniProtKB-KW"/>
</dbReference>
<dbReference type="InterPro" id="IPR054468">
    <property type="entry name" value="NrSPol-like_HBD"/>
</dbReference>
<sequence>MKVIPYNFNDIPAELRQMPNWILWKAETKGNSKITKIPYQIDGNEARSNDPRTWSTFPTAVKFYTQTDSNGIGFVFSRRDNFVGIDIDGCVTYRSDDEKRVNPIINEFGKEIIDLFDSYTEFSVSGTGIHIIVKGSLPQSVCGTGRKNSKLGLEVYQYGRFFTMTGNRENSNDIFDRTEELDELLEKYFDDSDIQGRIRLQDYEKDEIKLSNEALWEKMFRSKSGDEIRSMFNGHLINDDHSSTDLALCNHLAFWTGRSATRMDNMFRETSLMRDKWDRVHHTDTGETYGERTISMAISSTTTTILDHKHEAEYAEFSFDFHSNDAVEEDKPELPKKKFRLTELGNAERIAYEYGHAIRYVSEIGWMIWDGKRWRFDTKREIERICNKVLRGMSKSEDEAEQKWSRMCERRNIRMNSIKDLMPLVPGERLEFDRQKYLFNVLNGTVDLKTGALLQHDRELKLTKLANVEFVEGAECPTWLSFLDQIFQGDKELIEYMQRLIGYSLTGEISEQSMVFLIGGGSNGKSTFINTIKDLMGEYGKQAKSDTFIKKKETGANNDIARLVGARFVSAIESEDGEQLSEAFVKQITGGEPVLARFLRQEYFEFIPEFKVFFTTNHKPVIKGVDEGIWRRVKLVPFNLQLPKEKRDLKLSEKLSLEMSGILNWAIEGCSKWQKDGLQEPAVVKRATGDYKDDMDILGPFLYERCFVGPSQQITAKELYEVYSNWCYANGEFALKNRAFYRALETKGFKKERGNGNKFYIKGVTLQERKVNEIQEKLPISDKNEVGNSKSNTFVIR</sequence>
<evidence type="ECO:0000256" key="3">
    <source>
        <dbReference type="ARBA" id="ARBA00022840"/>
    </source>
</evidence>
<evidence type="ECO:0000256" key="1">
    <source>
        <dbReference type="ARBA" id="ARBA00022741"/>
    </source>
</evidence>
<keyword evidence="2" id="KW-0378">Hydrolase</keyword>
<dbReference type="SMART" id="SM00885">
    <property type="entry name" value="D5_N"/>
    <property type="match status" value="1"/>
</dbReference>
<dbReference type="Pfam" id="PF08706">
    <property type="entry name" value="D5_N"/>
    <property type="match status" value="1"/>
</dbReference>
<keyword evidence="3" id="KW-0067">ATP-binding</keyword>
<dbReference type="NCBIfam" id="TIGR01613">
    <property type="entry name" value="primase_Cterm"/>
    <property type="match status" value="1"/>
</dbReference>
<organism evidence="5 6">
    <name type="scientific">Lysinibacillus sphaericus</name>
    <name type="common">Bacillus sphaericus</name>
    <dbReference type="NCBI Taxonomy" id="1421"/>
    <lineage>
        <taxon>Bacteria</taxon>
        <taxon>Bacillati</taxon>
        <taxon>Bacillota</taxon>
        <taxon>Bacilli</taxon>
        <taxon>Bacillales</taxon>
        <taxon>Bacillaceae</taxon>
        <taxon>Lysinibacillus</taxon>
    </lineage>
</organism>
<evidence type="ECO:0000313" key="6">
    <source>
        <dbReference type="Proteomes" id="UP000317944"/>
    </source>
</evidence>
<dbReference type="Pfam" id="PF19263">
    <property type="entry name" value="DUF5906"/>
    <property type="match status" value="1"/>
</dbReference>
<proteinExistence type="predicted"/>
<protein>
    <submittedName>
        <fullName evidence="5">DNA primase</fullName>
    </submittedName>
</protein>
<dbReference type="InterPro" id="IPR027417">
    <property type="entry name" value="P-loop_NTPase"/>
</dbReference>
<reference evidence="5 6" key="1">
    <citation type="submission" date="2018-03" db="EMBL/GenBank/DDBJ databases">
        <title>Aerobic endospore-forming bacteria genome sequencing and assembly.</title>
        <authorList>
            <person name="Cavalcante D.A."/>
            <person name="Driks A."/>
            <person name="Putonti C."/>
            <person name="De-Souza M.T."/>
        </authorList>
    </citation>
    <scope>NUCLEOTIDE SEQUENCE [LARGE SCALE GENOMIC DNA]</scope>
    <source>
        <strain evidence="5 6">SDF0037</strain>
    </source>
</reference>
<name>A0A544U8C6_LYSSH</name>
<dbReference type="InterPro" id="IPR014015">
    <property type="entry name" value="Helicase_SF3_DNA-vir"/>
</dbReference>
<keyword evidence="1" id="KW-0547">Nucleotide-binding</keyword>
<dbReference type="Gene3D" id="3.40.50.300">
    <property type="entry name" value="P-loop containing nucleotide triphosphate hydrolases"/>
    <property type="match status" value="1"/>
</dbReference>
<dbReference type="SUPFAM" id="SSF52540">
    <property type="entry name" value="P-loop containing nucleoside triphosphate hydrolases"/>
    <property type="match status" value="1"/>
</dbReference>
<dbReference type="Proteomes" id="UP000317944">
    <property type="component" value="Unassembled WGS sequence"/>
</dbReference>
<accession>A0A544U8C6</accession>
<dbReference type="PROSITE" id="PS51206">
    <property type="entry name" value="SF3_HELICASE_1"/>
    <property type="match status" value="1"/>
</dbReference>
<dbReference type="InterPro" id="IPR014818">
    <property type="entry name" value="Phage/plasmid_primase_P4_C"/>
</dbReference>
<evidence type="ECO:0000313" key="5">
    <source>
        <dbReference type="EMBL" id="TQR28349.1"/>
    </source>
</evidence>
<evidence type="ECO:0000259" key="4">
    <source>
        <dbReference type="PROSITE" id="PS51206"/>
    </source>
</evidence>
<comment type="caution">
    <text evidence="5">The sequence shown here is derived from an EMBL/GenBank/DDBJ whole genome shotgun (WGS) entry which is preliminary data.</text>
</comment>
<dbReference type="InterPro" id="IPR006500">
    <property type="entry name" value="Helicase_put_C_phage/plasmid"/>
</dbReference>
<evidence type="ECO:0000256" key="2">
    <source>
        <dbReference type="ARBA" id="ARBA00022801"/>
    </source>
</evidence>
<dbReference type="AlphaFoldDB" id="A0A544U8C6"/>
<dbReference type="OrthoDB" id="9763644at2"/>
<dbReference type="EMBL" id="SADV01000031">
    <property type="protein sequence ID" value="TQR28349.1"/>
    <property type="molecule type" value="Genomic_DNA"/>
</dbReference>
<dbReference type="PANTHER" id="PTHR35372">
    <property type="entry name" value="ATP BINDING PROTEIN-RELATED"/>
    <property type="match status" value="1"/>
</dbReference>